<dbReference type="AlphaFoldDB" id="A0A6C0IPP4"/>
<accession>A0A6C0IPP4</accession>
<dbReference type="SUPFAM" id="SSF57850">
    <property type="entry name" value="RING/U-box"/>
    <property type="match status" value="1"/>
</dbReference>
<evidence type="ECO:0000256" key="1">
    <source>
        <dbReference type="SAM" id="Phobius"/>
    </source>
</evidence>
<feature type="domain" description="RING-type" evidence="2">
    <location>
        <begin position="16"/>
        <end position="60"/>
    </location>
</feature>
<reference evidence="3" key="1">
    <citation type="journal article" date="2020" name="Nature">
        <title>Giant virus diversity and host interactions through global metagenomics.</title>
        <authorList>
            <person name="Schulz F."/>
            <person name="Roux S."/>
            <person name="Paez-Espino D."/>
            <person name="Jungbluth S."/>
            <person name="Walsh D.A."/>
            <person name="Denef V.J."/>
            <person name="McMahon K.D."/>
            <person name="Konstantinidis K.T."/>
            <person name="Eloe-Fadrosh E.A."/>
            <person name="Kyrpides N.C."/>
            <person name="Woyke T."/>
        </authorList>
    </citation>
    <scope>NUCLEOTIDE SEQUENCE</scope>
    <source>
        <strain evidence="3">GVMAG-M-3300024261-37</strain>
    </source>
</reference>
<protein>
    <recommendedName>
        <fullName evidence="2">RING-type domain-containing protein</fullName>
    </recommendedName>
</protein>
<feature type="transmembrane region" description="Helical" evidence="1">
    <location>
        <begin position="138"/>
        <end position="158"/>
    </location>
</feature>
<sequence>MIEETEVHINTEKGTCDCCMDDNVEILTCSSNNKCEYAMCDTCIKNIKTISRQKSCPHCREEIFSSSDDSDELTVYEGNEGNQGNVVERNYVRIKWCPCCLIERRLFERTRRTFRDRLQCIINVYCIQPVICCLYCGYSMFIIPIVACYFGTQTFLGIKNIKNEKIRTFVTFLSLIIIGAISSLCSRLYYMIVMNLSIDSYWPVLWYVFVIQSLLGLAFIIITAFALTFAIGCFCTKCTDVDDSR</sequence>
<feature type="transmembrane region" description="Helical" evidence="1">
    <location>
        <begin position="204"/>
        <end position="235"/>
    </location>
</feature>
<organism evidence="3">
    <name type="scientific">viral metagenome</name>
    <dbReference type="NCBI Taxonomy" id="1070528"/>
    <lineage>
        <taxon>unclassified sequences</taxon>
        <taxon>metagenomes</taxon>
        <taxon>organismal metagenomes</taxon>
    </lineage>
</organism>
<feature type="transmembrane region" description="Helical" evidence="1">
    <location>
        <begin position="170"/>
        <end position="192"/>
    </location>
</feature>
<evidence type="ECO:0000313" key="3">
    <source>
        <dbReference type="EMBL" id="QHT94962.1"/>
    </source>
</evidence>
<keyword evidence="1" id="KW-0472">Membrane</keyword>
<keyword evidence="1" id="KW-0812">Transmembrane</keyword>
<keyword evidence="1" id="KW-1133">Transmembrane helix</keyword>
<dbReference type="EMBL" id="MN740233">
    <property type="protein sequence ID" value="QHT94962.1"/>
    <property type="molecule type" value="Genomic_DNA"/>
</dbReference>
<name>A0A6C0IPP4_9ZZZZ</name>
<dbReference type="InterPro" id="IPR001841">
    <property type="entry name" value="Znf_RING"/>
</dbReference>
<proteinExistence type="predicted"/>
<dbReference type="PROSITE" id="PS50089">
    <property type="entry name" value="ZF_RING_2"/>
    <property type="match status" value="1"/>
</dbReference>
<evidence type="ECO:0000259" key="2">
    <source>
        <dbReference type="PROSITE" id="PS50089"/>
    </source>
</evidence>